<protein>
    <submittedName>
        <fullName evidence="1">Uncharacterized protein</fullName>
    </submittedName>
</protein>
<evidence type="ECO:0000313" key="2">
    <source>
        <dbReference type="Proteomes" id="UP000278475"/>
    </source>
</evidence>
<dbReference type="Proteomes" id="UP000278475">
    <property type="component" value="Unassembled WGS sequence"/>
</dbReference>
<dbReference type="AlphaFoldDB" id="A0A497EKD4"/>
<proteinExistence type="predicted"/>
<comment type="caution">
    <text evidence="1">The sequence shown here is derived from an EMBL/GenBank/DDBJ whole genome shotgun (WGS) entry which is preliminary data.</text>
</comment>
<dbReference type="Gene3D" id="3.40.50.2000">
    <property type="entry name" value="Glycogen Phosphorylase B"/>
    <property type="match status" value="1"/>
</dbReference>
<dbReference type="EMBL" id="QMQV01000131">
    <property type="protein sequence ID" value="RLE47372.1"/>
    <property type="molecule type" value="Genomic_DNA"/>
</dbReference>
<dbReference type="SUPFAM" id="SSF53756">
    <property type="entry name" value="UDP-Glycosyltransferase/glycogen phosphorylase"/>
    <property type="match status" value="1"/>
</dbReference>
<accession>A0A497EKD4</accession>
<sequence length="67" mass="7685">SLLTDKKLRNRISLNARNTAIKRFSWNLIASKIYDIYEKLPDNKAICIHGVNTAYGLTRTCQHVIPL</sequence>
<organism evidence="1 2">
    <name type="scientific">Thermoproteota archaeon</name>
    <dbReference type="NCBI Taxonomy" id="2056631"/>
    <lineage>
        <taxon>Archaea</taxon>
        <taxon>Thermoproteota</taxon>
    </lineage>
</organism>
<name>A0A497EKD4_9CREN</name>
<gene>
    <name evidence="1" type="ORF">DRJ31_08915</name>
</gene>
<reference evidence="1 2" key="1">
    <citation type="submission" date="2018-06" db="EMBL/GenBank/DDBJ databases">
        <title>Extensive metabolic versatility and redundancy in microbially diverse, dynamic hydrothermal sediments.</title>
        <authorList>
            <person name="Dombrowski N."/>
            <person name="Teske A."/>
            <person name="Baker B.J."/>
        </authorList>
    </citation>
    <scope>NUCLEOTIDE SEQUENCE [LARGE SCALE GENOMIC DNA]</scope>
    <source>
        <strain evidence="1">B66_G16</strain>
    </source>
</reference>
<evidence type="ECO:0000313" key="1">
    <source>
        <dbReference type="EMBL" id="RLE47372.1"/>
    </source>
</evidence>
<feature type="non-terminal residue" evidence="1">
    <location>
        <position position="1"/>
    </location>
</feature>